<accession>B9TD07</accession>
<feature type="transmembrane region" description="Helical" evidence="7">
    <location>
        <begin position="388"/>
        <end position="405"/>
    </location>
</feature>
<keyword evidence="3" id="KW-1003">Cell membrane</keyword>
<dbReference type="InParanoid" id="B9TD07"/>
<feature type="transmembrane region" description="Helical" evidence="7">
    <location>
        <begin position="345"/>
        <end position="362"/>
    </location>
</feature>
<comment type="subcellular location">
    <subcellularLocation>
        <location evidence="1">Cell membrane</location>
        <topology evidence="1">Multi-pass membrane protein</topology>
    </subcellularLocation>
</comment>
<dbReference type="InterPro" id="IPR004299">
    <property type="entry name" value="MBOAT_fam"/>
</dbReference>
<dbReference type="GO" id="GO:0005783">
    <property type="term" value="C:endoplasmic reticulum"/>
    <property type="evidence" value="ECO:0000318"/>
    <property type="project" value="GO_Central"/>
</dbReference>
<keyword evidence="9" id="KW-1185">Reference proteome</keyword>
<evidence type="ECO:0000256" key="3">
    <source>
        <dbReference type="ARBA" id="ARBA00022475"/>
    </source>
</evidence>
<dbReference type="PIRSF" id="PIRSF500217">
    <property type="entry name" value="AlgI"/>
    <property type="match status" value="1"/>
</dbReference>
<keyword evidence="6 7" id="KW-0472">Membrane</keyword>
<evidence type="ECO:0000313" key="8">
    <source>
        <dbReference type="EMBL" id="EEF26256.1"/>
    </source>
</evidence>
<evidence type="ECO:0000256" key="1">
    <source>
        <dbReference type="ARBA" id="ARBA00004651"/>
    </source>
</evidence>
<dbReference type="PANTHER" id="PTHR13285">
    <property type="entry name" value="ACYLTRANSFERASE"/>
    <property type="match status" value="1"/>
</dbReference>
<dbReference type="PANTHER" id="PTHR13285:SF18">
    <property type="entry name" value="PROTEIN-CYSTEINE N-PALMITOYLTRANSFERASE RASP"/>
    <property type="match status" value="1"/>
</dbReference>
<dbReference type="InterPro" id="IPR051085">
    <property type="entry name" value="MB_O-acyltransferase"/>
</dbReference>
<dbReference type="GO" id="GO:0016746">
    <property type="term" value="F:acyltransferase activity"/>
    <property type="evidence" value="ECO:0000318"/>
    <property type="project" value="GO_Central"/>
</dbReference>
<dbReference type="GO" id="GO:0042121">
    <property type="term" value="P:alginic acid biosynthetic process"/>
    <property type="evidence" value="ECO:0007669"/>
    <property type="project" value="InterPro"/>
</dbReference>
<dbReference type="PIRSF" id="PIRSF016636">
    <property type="entry name" value="AlgI_DltB"/>
    <property type="match status" value="1"/>
</dbReference>
<proteinExistence type="inferred from homology"/>
<keyword evidence="5 7" id="KW-1133">Transmembrane helix</keyword>
<dbReference type="InterPro" id="IPR028362">
    <property type="entry name" value="AlgI"/>
</dbReference>
<protein>
    <submittedName>
        <fullName evidence="8">Protein dltB, putative</fullName>
    </submittedName>
</protein>
<feature type="transmembrane region" description="Helical" evidence="7">
    <location>
        <begin position="426"/>
        <end position="444"/>
    </location>
</feature>
<evidence type="ECO:0000256" key="7">
    <source>
        <dbReference type="SAM" id="Phobius"/>
    </source>
</evidence>
<dbReference type="InterPro" id="IPR024194">
    <property type="entry name" value="Ac/AlaTfrase_AlgI/DltB"/>
</dbReference>
<evidence type="ECO:0000256" key="5">
    <source>
        <dbReference type="ARBA" id="ARBA00022989"/>
    </source>
</evidence>
<gene>
    <name evidence="8" type="ORF">RCOM_1901630</name>
</gene>
<evidence type="ECO:0000313" key="9">
    <source>
        <dbReference type="Proteomes" id="UP000008311"/>
    </source>
</evidence>
<sequence>MLFPTVIFTLFFIVFLALWRLFGGTPTARERLLAAATVVFYGSVSGAMLAYLAAWSVLLWWGGKSSSSEGEAGSAARRRIAFVAAGAGILQLAFWKGFELFNKPDLPAPLNHWVVPLGVSFFTFQGLTYLFQRMRGELDGPWNVTRLFAFCGFFPTLLSGPIVRARDWLANLTQPADIDLNRAMAMLVLGLTYKLVFSTLLGSFTNSLYSEPAEQAATGVFLGLYAYSLQLYCDFCGYSLMAGAVAHLFGFRVPENFDRPYASTSVAEFWRRWHISFSTWLKDYVYIAALGGNRKGQVRQVLNVVTTFLLCGAWHGFALHYLIWGAWQAISVAWSSVVRVRMPPWAARIVAGHVIALGWVWFRASSAPDALDYFDALFTGGWTWDPEYVLVIAWLIGAALLHVFEKQVLSGMAEGGARLRSAIPQAVYWAVLVVVTLLASPPGLPPFIYASY</sequence>
<dbReference type="GO" id="GO:0005886">
    <property type="term" value="C:plasma membrane"/>
    <property type="evidence" value="ECO:0007669"/>
    <property type="project" value="UniProtKB-SubCell"/>
</dbReference>
<comment type="similarity">
    <text evidence="2">Belongs to the membrane-bound acyltransferase family.</text>
</comment>
<evidence type="ECO:0000256" key="6">
    <source>
        <dbReference type="ARBA" id="ARBA00023136"/>
    </source>
</evidence>
<evidence type="ECO:0000256" key="4">
    <source>
        <dbReference type="ARBA" id="ARBA00022692"/>
    </source>
</evidence>
<dbReference type="EMBL" id="EQ977781">
    <property type="protein sequence ID" value="EEF26256.1"/>
    <property type="molecule type" value="Genomic_DNA"/>
</dbReference>
<reference evidence="9" key="1">
    <citation type="journal article" date="2010" name="Nat. Biotechnol.">
        <title>Draft genome sequence of the oilseed species Ricinus communis.</title>
        <authorList>
            <person name="Chan A.P."/>
            <person name="Crabtree J."/>
            <person name="Zhao Q."/>
            <person name="Lorenzi H."/>
            <person name="Orvis J."/>
            <person name="Puiu D."/>
            <person name="Melake-Berhan A."/>
            <person name="Jones K.M."/>
            <person name="Redman J."/>
            <person name="Chen G."/>
            <person name="Cahoon E.B."/>
            <person name="Gedil M."/>
            <person name="Stanke M."/>
            <person name="Haas B.J."/>
            <person name="Wortman J.R."/>
            <person name="Fraser-Liggett C.M."/>
            <person name="Ravel J."/>
            <person name="Rabinowicz P.D."/>
        </authorList>
    </citation>
    <scope>NUCLEOTIDE SEQUENCE [LARGE SCALE GENOMIC DNA]</scope>
    <source>
        <strain evidence="9">cv. Hale</strain>
    </source>
</reference>
<organism evidence="8 9">
    <name type="scientific">Ricinus communis</name>
    <name type="common">Castor bean</name>
    <dbReference type="NCBI Taxonomy" id="3988"/>
    <lineage>
        <taxon>Eukaryota</taxon>
        <taxon>Viridiplantae</taxon>
        <taxon>Streptophyta</taxon>
        <taxon>Embryophyta</taxon>
        <taxon>Tracheophyta</taxon>
        <taxon>Spermatophyta</taxon>
        <taxon>Magnoliopsida</taxon>
        <taxon>eudicotyledons</taxon>
        <taxon>Gunneridae</taxon>
        <taxon>Pentapetalae</taxon>
        <taxon>rosids</taxon>
        <taxon>fabids</taxon>
        <taxon>Malpighiales</taxon>
        <taxon>Euphorbiaceae</taxon>
        <taxon>Acalyphoideae</taxon>
        <taxon>Acalypheae</taxon>
        <taxon>Ricinus</taxon>
    </lineage>
</organism>
<feature type="transmembrane region" description="Helical" evidence="7">
    <location>
        <begin position="33"/>
        <end position="60"/>
    </location>
</feature>
<feature type="transmembrane region" description="Helical" evidence="7">
    <location>
        <begin position="224"/>
        <end position="249"/>
    </location>
</feature>
<name>B9TD07_RICCO</name>
<dbReference type="GO" id="GO:0019432">
    <property type="term" value="P:triglyceride biosynthetic process"/>
    <property type="evidence" value="ECO:0007669"/>
    <property type="project" value="UniProtKB-ARBA"/>
</dbReference>
<feature type="transmembrane region" description="Helical" evidence="7">
    <location>
        <begin position="183"/>
        <end position="204"/>
    </location>
</feature>
<evidence type="ECO:0000256" key="2">
    <source>
        <dbReference type="ARBA" id="ARBA00010323"/>
    </source>
</evidence>
<feature type="transmembrane region" description="Helical" evidence="7">
    <location>
        <begin position="143"/>
        <end position="163"/>
    </location>
</feature>
<dbReference type="STRING" id="3988.B9TD07"/>
<keyword evidence="4 7" id="KW-0812">Transmembrane</keyword>
<dbReference type="eggNOG" id="ENOG502SNBM">
    <property type="taxonomic scope" value="Eukaryota"/>
</dbReference>
<dbReference type="Proteomes" id="UP000008311">
    <property type="component" value="Unassembled WGS sequence"/>
</dbReference>
<feature type="transmembrane region" description="Helical" evidence="7">
    <location>
        <begin position="110"/>
        <end position="131"/>
    </location>
</feature>
<feature type="transmembrane region" description="Helical" evidence="7">
    <location>
        <begin position="80"/>
        <end position="98"/>
    </location>
</feature>
<dbReference type="AlphaFoldDB" id="B9TD07"/>
<dbReference type="Pfam" id="PF03062">
    <property type="entry name" value="MBOAT"/>
    <property type="match status" value="1"/>
</dbReference>